<dbReference type="InParanoid" id="A7T4Q1"/>
<dbReference type="EMBL" id="DS470931">
    <property type="protein sequence ID" value="EDO29061.1"/>
    <property type="molecule type" value="Genomic_DNA"/>
</dbReference>
<dbReference type="HOGENOM" id="CLU_049894_17_1_1"/>
<evidence type="ECO:0000313" key="3">
    <source>
        <dbReference type="Proteomes" id="UP000001593"/>
    </source>
</evidence>
<dbReference type="CDD" id="cd00037">
    <property type="entry name" value="CLECT"/>
    <property type="match status" value="1"/>
</dbReference>
<dbReference type="AlphaFoldDB" id="A7T4Q1"/>
<dbReference type="InterPro" id="IPR050111">
    <property type="entry name" value="C-type_lectin/snaclec_domain"/>
</dbReference>
<reference evidence="2 3" key="1">
    <citation type="journal article" date="2007" name="Science">
        <title>Sea anemone genome reveals ancestral eumetazoan gene repertoire and genomic organization.</title>
        <authorList>
            <person name="Putnam N.H."/>
            <person name="Srivastava M."/>
            <person name="Hellsten U."/>
            <person name="Dirks B."/>
            <person name="Chapman J."/>
            <person name="Salamov A."/>
            <person name="Terry A."/>
            <person name="Shapiro H."/>
            <person name="Lindquist E."/>
            <person name="Kapitonov V.V."/>
            <person name="Jurka J."/>
            <person name="Genikhovich G."/>
            <person name="Grigoriev I.V."/>
            <person name="Lucas S.M."/>
            <person name="Steele R.E."/>
            <person name="Finnerty J.R."/>
            <person name="Technau U."/>
            <person name="Martindale M.Q."/>
            <person name="Rokhsar D.S."/>
        </authorList>
    </citation>
    <scope>NUCLEOTIDE SEQUENCE [LARGE SCALE GENOMIC DNA]</scope>
    <source>
        <strain evidence="3">CH2 X CH6</strain>
    </source>
</reference>
<keyword evidence="3" id="KW-1185">Reference proteome</keyword>
<dbReference type="Gene3D" id="3.10.100.10">
    <property type="entry name" value="Mannose-Binding Protein A, subunit A"/>
    <property type="match status" value="1"/>
</dbReference>
<protein>
    <recommendedName>
        <fullName evidence="1">C-type lectin domain-containing protein</fullName>
    </recommendedName>
</protein>
<dbReference type="PhylomeDB" id="A7T4Q1"/>
<dbReference type="PANTHER" id="PTHR22803">
    <property type="entry name" value="MANNOSE, PHOSPHOLIPASE, LECTIN RECEPTOR RELATED"/>
    <property type="match status" value="1"/>
</dbReference>
<dbReference type="Proteomes" id="UP000001593">
    <property type="component" value="Unassembled WGS sequence"/>
</dbReference>
<dbReference type="InterPro" id="IPR001304">
    <property type="entry name" value="C-type_lectin-like"/>
</dbReference>
<dbReference type="InterPro" id="IPR016186">
    <property type="entry name" value="C-type_lectin-like/link_sf"/>
</dbReference>
<dbReference type="KEGG" id="nve:5499565"/>
<gene>
    <name evidence="2" type="ORF">NEMVEDRAFT_v1g145810</name>
</gene>
<feature type="non-terminal residue" evidence="2">
    <location>
        <position position="1"/>
    </location>
</feature>
<organism evidence="2 3">
    <name type="scientific">Nematostella vectensis</name>
    <name type="common">Starlet sea anemone</name>
    <dbReference type="NCBI Taxonomy" id="45351"/>
    <lineage>
        <taxon>Eukaryota</taxon>
        <taxon>Metazoa</taxon>
        <taxon>Cnidaria</taxon>
        <taxon>Anthozoa</taxon>
        <taxon>Hexacorallia</taxon>
        <taxon>Actiniaria</taxon>
        <taxon>Edwardsiidae</taxon>
        <taxon>Nematostella</taxon>
    </lineage>
</organism>
<name>A7T4Q1_NEMVE</name>
<accession>A7T4Q1</accession>
<feature type="domain" description="C-type lectin" evidence="1">
    <location>
        <begin position="4"/>
        <end position="64"/>
    </location>
</feature>
<evidence type="ECO:0000259" key="1">
    <source>
        <dbReference type="PROSITE" id="PS50041"/>
    </source>
</evidence>
<dbReference type="InterPro" id="IPR016187">
    <property type="entry name" value="CTDL_fold"/>
</dbReference>
<dbReference type="PROSITE" id="PS50041">
    <property type="entry name" value="C_TYPE_LECTIN_2"/>
    <property type="match status" value="1"/>
</dbReference>
<proteinExistence type="predicted"/>
<sequence length="74" mass="8553">WKCRDGKCYQYIRVEMVWDLAQLECKKKNATLVTIRSYSENEFVASMISSSVWIGLNDRAEAGNLRVHGINDLQ</sequence>
<evidence type="ECO:0000313" key="2">
    <source>
        <dbReference type="EMBL" id="EDO29061.1"/>
    </source>
</evidence>
<dbReference type="SUPFAM" id="SSF56436">
    <property type="entry name" value="C-type lectin-like"/>
    <property type="match status" value="1"/>
</dbReference>
<dbReference type="Pfam" id="PF00059">
    <property type="entry name" value="Lectin_C"/>
    <property type="match status" value="1"/>
</dbReference>